<feature type="region of interest" description="Disordered" evidence="7">
    <location>
        <begin position="1"/>
        <end position="30"/>
    </location>
</feature>
<keyword evidence="3" id="KW-0805">Transcription regulation</keyword>
<name>A0ABM1B8V3_LIMPO</name>
<keyword evidence="6" id="KW-0539">Nucleus</keyword>
<dbReference type="InterPro" id="IPR011598">
    <property type="entry name" value="bHLH_dom"/>
</dbReference>
<dbReference type="PANTHER" id="PTHR23043">
    <property type="entry name" value="HYPOXIA-INDUCIBLE FACTOR 1 ALPHA"/>
    <property type="match status" value="1"/>
</dbReference>
<evidence type="ECO:0000256" key="6">
    <source>
        <dbReference type="ARBA" id="ARBA00023242"/>
    </source>
</evidence>
<evidence type="ECO:0000313" key="11">
    <source>
        <dbReference type="RefSeq" id="XP_013777173.1"/>
    </source>
</evidence>
<dbReference type="CDD" id="cd00130">
    <property type="entry name" value="PAS"/>
    <property type="match status" value="2"/>
</dbReference>
<dbReference type="InterPro" id="IPR013767">
    <property type="entry name" value="PAS_fold"/>
</dbReference>
<dbReference type="InterPro" id="IPR036638">
    <property type="entry name" value="HLH_DNA-bd_sf"/>
</dbReference>
<dbReference type="Gene3D" id="3.30.450.20">
    <property type="entry name" value="PAS domain"/>
    <property type="match status" value="3"/>
</dbReference>
<dbReference type="PRINTS" id="PR00785">
    <property type="entry name" value="NCTRNSLOCATR"/>
</dbReference>
<dbReference type="InterPro" id="IPR035965">
    <property type="entry name" value="PAS-like_dom_sf"/>
</dbReference>
<feature type="region of interest" description="Disordered" evidence="7">
    <location>
        <begin position="737"/>
        <end position="757"/>
    </location>
</feature>
<organism evidence="10 11">
    <name type="scientific">Limulus polyphemus</name>
    <name type="common">Atlantic horseshoe crab</name>
    <dbReference type="NCBI Taxonomy" id="6850"/>
    <lineage>
        <taxon>Eukaryota</taxon>
        <taxon>Metazoa</taxon>
        <taxon>Ecdysozoa</taxon>
        <taxon>Arthropoda</taxon>
        <taxon>Chelicerata</taxon>
        <taxon>Merostomata</taxon>
        <taxon>Xiphosura</taxon>
        <taxon>Limulidae</taxon>
        <taxon>Limulus</taxon>
    </lineage>
</organism>
<keyword evidence="10" id="KW-1185">Reference proteome</keyword>
<evidence type="ECO:0000256" key="4">
    <source>
        <dbReference type="ARBA" id="ARBA00023125"/>
    </source>
</evidence>
<feature type="compositionally biased region" description="Basic and acidic residues" evidence="7">
    <location>
        <begin position="17"/>
        <end position="30"/>
    </location>
</feature>
<dbReference type="InterPro" id="IPR014887">
    <property type="entry name" value="HIF-1_CTAD"/>
</dbReference>
<dbReference type="NCBIfam" id="TIGR00229">
    <property type="entry name" value="sensory_box"/>
    <property type="match status" value="1"/>
</dbReference>
<evidence type="ECO:0000256" key="3">
    <source>
        <dbReference type="ARBA" id="ARBA00023015"/>
    </source>
</evidence>
<comment type="subcellular location">
    <subcellularLocation>
        <location evidence="1">Nucleus</location>
    </subcellularLocation>
</comment>
<feature type="domain" description="BHLH" evidence="9">
    <location>
        <begin position="17"/>
        <end position="67"/>
    </location>
</feature>
<dbReference type="Pfam" id="PF00989">
    <property type="entry name" value="PAS"/>
    <property type="match status" value="1"/>
</dbReference>
<feature type="domain" description="PAS" evidence="8">
    <location>
        <begin position="92"/>
        <end position="147"/>
    </location>
</feature>
<evidence type="ECO:0000256" key="2">
    <source>
        <dbReference type="ARBA" id="ARBA00022737"/>
    </source>
</evidence>
<dbReference type="Pfam" id="PF08778">
    <property type="entry name" value="HIF-1a_CTAD"/>
    <property type="match status" value="1"/>
</dbReference>
<dbReference type="SMART" id="SM00086">
    <property type="entry name" value="PAC"/>
    <property type="match status" value="1"/>
</dbReference>
<dbReference type="SMART" id="SM00091">
    <property type="entry name" value="PAS"/>
    <property type="match status" value="2"/>
</dbReference>
<dbReference type="InterPro" id="IPR001067">
    <property type="entry name" value="Nuc_translocat"/>
</dbReference>
<keyword evidence="4" id="KW-0238">DNA-binding</keyword>
<gene>
    <name evidence="11" type="primary">LOC106461859</name>
</gene>
<evidence type="ECO:0000313" key="10">
    <source>
        <dbReference type="Proteomes" id="UP000694941"/>
    </source>
</evidence>
<dbReference type="SUPFAM" id="SSF55785">
    <property type="entry name" value="PYP-like sensor domain (PAS domain)"/>
    <property type="match status" value="2"/>
</dbReference>
<feature type="domain" description="PAS" evidence="8">
    <location>
        <begin position="245"/>
        <end position="296"/>
    </location>
</feature>
<evidence type="ECO:0000259" key="9">
    <source>
        <dbReference type="PROSITE" id="PS50888"/>
    </source>
</evidence>
<dbReference type="Proteomes" id="UP000694941">
    <property type="component" value="Unplaced"/>
</dbReference>
<evidence type="ECO:0000256" key="1">
    <source>
        <dbReference type="ARBA" id="ARBA00004123"/>
    </source>
</evidence>
<dbReference type="InterPro" id="IPR000014">
    <property type="entry name" value="PAS"/>
</dbReference>
<dbReference type="GeneID" id="106461859"/>
<keyword evidence="2" id="KW-0677">Repeat</keyword>
<evidence type="ECO:0000259" key="8">
    <source>
        <dbReference type="PROSITE" id="PS50112"/>
    </source>
</evidence>
<dbReference type="RefSeq" id="XP_013777173.1">
    <property type="nucleotide sequence ID" value="XM_013921719.2"/>
</dbReference>
<keyword evidence="5" id="KW-0804">Transcription</keyword>
<dbReference type="CDD" id="cd11433">
    <property type="entry name" value="bHLH-PAS_HIF"/>
    <property type="match status" value="1"/>
</dbReference>
<reference evidence="11" key="1">
    <citation type="submission" date="2025-08" db="UniProtKB">
        <authorList>
            <consortium name="RefSeq"/>
        </authorList>
    </citation>
    <scope>IDENTIFICATION</scope>
    <source>
        <tissue evidence="11">Muscle</tissue>
    </source>
</reference>
<sequence length="867" mass="96582">MALMPGVNKEKRRNSEKRKEKSRDAARSRRSKETEIYCQLANQLPLTYTQLDKASLMRLSISYLKIRKLLNPTAEILKSLPSSSSKWDSAFLKALEGFLLVLSEEGDIVYLSENVHQYLGLSQIDFMGHSIYDFSHPCDHEEIKEMLSFKGDENTGLPLPRSFFLRMKCTLTNKGRNVNVKSASYKVIHCNGYIMNDIPLVKMEKQSYKTGHSPVSFFVSIGEPIPHPSNIEIPLDKQTFLSRHSLDMKFTYVDERIEDLLEYKEEELQGKSVYQYHHALDTRIIEKSFKIMFSKGQCETGPYRFLAKHGGYVWLLTQGTVIYENNSSKPQCVVCVNYVLSGIENKNEVVSDEQVNKELGSPQEPLIFKSSTQNLFCRRTEDMTKGFIVFSDENNGLTECKDEPEDLTHLAPKMADFSISVDCSPYSSDMNGEVMILEDTKSSSKKSLAVEVPSVFSDCNSPVSPDPFLNYREDSLYSPLSVETMSPSLSKSVSSSISDLSGSKTCSSMVDLPALESPVGSMSNLDLKLGASKVFAERKSDIQDEELFERAPYIPMSTIDDCPLLNLSENKMCGPQGYPRRRSLSHSPCRPVFDLEDAISSPRISPAASTTSLSPNSHMGSYGKGIRSRKDRSMLLMDKRCKNLRAISSRSLSSSAIDHGGGSSRAGYKYVTSNGKIVLTENLPIAQEVLSPISGDHRKHFNLPKVCVTLVDELANTAETAQFISALKDMPFKRTGATFQAPMNSPKRMKFESGHSTNETCHTNASVLLNLLINGEDTSHGYITYNTKMDTKSCPQSPLASRFEDQMLKSVNLSALLDPEGSAIPSLADITQHDAEVNAPIHSNHLLQGEDLLHALDQTVRDVSSLV</sequence>
<dbReference type="InterPro" id="IPR001610">
    <property type="entry name" value="PAC"/>
</dbReference>
<dbReference type="PROSITE" id="PS50888">
    <property type="entry name" value="BHLH"/>
    <property type="match status" value="1"/>
</dbReference>
<evidence type="ECO:0000256" key="7">
    <source>
        <dbReference type="SAM" id="MobiDB-lite"/>
    </source>
</evidence>
<feature type="region of interest" description="Disordered" evidence="7">
    <location>
        <begin position="605"/>
        <end position="625"/>
    </location>
</feature>
<evidence type="ECO:0000256" key="5">
    <source>
        <dbReference type="ARBA" id="ARBA00023163"/>
    </source>
</evidence>
<dbReference type="PANTHER" id="PTHR23043:SF17">
    <property type="entry name" value="PROTEIN SIMILAR"/>
    <property type="match status" value="1"/>
</dbReference>
<protein>
    <submittedName>
        <fullName evidence="11">Hypoxia-inducible factor 1-alpha-like isoform X1</fullName>
    </submittedName>
</protein>
<dbReference type="SUPFAM" id="SSF47459">
    <property type="entry name" value="HLH, helix-loop-helix DNA-binding domain"/>
    <property type="match status" value="1"/>
</dbReference>
<dbReference type="Pfam" id="PF14598">
    <property type="entry name" value="PAS_11"/>
    <property type="match status" value="1"/>
</dbReference>
<dbReference type="Pfam" id="PF23171">
    <property type="entry name" value="bHLH_HIF1A"/>
    <property type="match status" value="1"/>
</dbReference>
<accession>A0ABM1B8V3</accession>
<proteinExistence type="predicted"/>
<dbReference type="PROSITE" id="PS50112">
    <property type="entry name" value="PAS"/>
    <property type="match status" value="2"/>
</dbReference>